<evidence type="ECO:0000259" key="1">
    <source>
        <dbReference type="Pfam" id="PF01814"/>
    </source>
</evidence>
<comment type="caution">
    <text evidence="2">The sequence shown here is derived from an EMBL/GenBank/DDBJ whole genome shotgun (WGS) entry which is preliminary data.</text>
</comment>
<feature type="domain" description="Hemerythrin-like" evidence="1">
    <location>
        <begin position="20"/>
        <end position="150"/>
    </location>
</feature>
<proteinExistence type="predicted"/>
<dbReference type="Pfam" id="PF01814">
    <property type="entry name" value="Hemerythrin"/>
    <property type="match status" value="1"/>
</dbReference>
<reference evidence="2 3" key="1">
    <citation type="submission" date="2020-08" db="EMBL/GenBank/DDBJ databases">
        <title>Genomic Encyclopedia of Type Strains, Phase IV (KMG-IV): sequencing the most valuable type-strain genomes for metagenomic binning, comparative biology and taxonomic classification.</title>
        <authorList>
            <person name="Goeker M."/>
        </authorList>
    </citation>
    <scope>NUCLEOTIDE SEQUENCE [LARGE SCALE GENOMIC DNA]</scope>
    <source>
        <strain evidence="2 3">DSM 102134</strain>
    </source>
</reference>
<evidence type="ECO:0000313" key="2">
    <source>
        <dbReference type="EMBL" id="MBB6181294.1"/>
    </source>
</evidence>
<evidence type="ECO:0000313" key="3">
    <source>
        <dbReference type="Proteomes" id="UP000535501"/>
    </source>
</evidence>
<dbReference type="EMBL" id="JACHEJ010000009">
    <property type="protein sequence ID" value="MBB6181294.1"/>
    <property type="molecule type" value="Genomic_DNA"/>
</dbReference>
<dbReference type="Proteomes" id="UP000535501">
    <property type="component" value="Unassembled WGS sequence"/>
</dbReference>
<keyword evidence="3" id="KW-1185">Reference proteome</keyword>
<dbReference type="AlphaFoldDB" id="A0A7X0DFL8"/>
<organism evidence="2 3">
    <name type="scientific">Pseudorhizobium flavum</name>
    <dbReference type="NCBI Taxonomy" id="1335061"/>
    <lineage>
        <taxon>Bacteria</taxon>
        <taxon>Pseudomonadati</taxon>
        <taxon>Pseudomonadota</taxon>
        <taxon>Alphaproteobacteria</taxon>
        <taxon>Hyphomicrobiales</taxon>
        <taxon>Rhizobiaceae</taxon>
        <taxon>Rhizobium/Agrobacterium group</taxon>
        <taxon>Pseudorhizobium</taxon>
    </lineage>
</organism>
<accession>A0A7X0DFL8</accession>
<sequence>MAKKIARSMTRNAKLRAADVAALERNHHTLLSLCLLLEEIATSGPSEIAPENWRTAADAMQPLLEDTHELEERSLFASFDRTVASPLSPGAVQRLRAEHRGDAHACKRVLQALTRLEAGNEPLVEQADRQLVTGFAEALRRHILCEQFMLETLIAAKDDRSLITT</sequence>
<gene>
    <name evidence="2" type="ORF">HNQ75_003281</name>
</gene>
<dbReference type="InterPro" id="IPR012312">
    <property type="entry name" value="Hemerythrin-like"/>
</dbReference>
<name>A0A7X0DFL8_9HYPH</name>
<protein>
    <submittedName>
        <fullName evidence="2">Hemerythrin-like domain-containing protein</fullName>
    </submittedName>
</protein>
<dbReference type="RefSeq" id="WP_172977865.1">
    <property type="nucleotide sequence ID" value="NZ_JACHEJ010000009.1"/>
</dbReference>
<dbReference type="Gene3D" id="1.20.120.520">
    <property type="entry name" value="nmb1532 protein domain like"/>
    <property type="match status" value="1"/>
</dbReference>